<gene>
    <name evidence="1" type="ORF">INF26_03025</name>
</gene>
<proteinExistence type="predicted"/>
<comment type="caution">
    <text evidence="1">The sequence shown here is derived from an EMBL/GenBank/DDBJ whole genome shotgun (WGS) entry which is preliminary data.</text>
</comment>
<keyword evidence="2" id="KW-1185">Reference proteome</keyword>
<protein>
    <submittedName>
        <fullName evidence="1">Uncharacterized protein</fullName>
    </submittedName>
</protein>
<evidence type="ECO:0000313" key="1">
    <source>
        <dbReference type="EMBL" id="MBE5023826.1"/>
    </source>
</evidence>
<accession>A0ABR9QRW2</accession>
<evidence type="ECO:0000313" key="2">
    <source>
        <dbReference type="Proteomes" id="UP001194273"/>
    </source>
</evidence>
<dbReference type="Proteomes" id="UP001194273">
    <property type="component" value="Unassembled WGS sequence"/>
</dbReference>
<dbReference type="EMBL" id="JADCJZ010000001">
    <property type="protein sequence ID" value="MBE5023826.1"/>
    <property type="molecule type" value="Genomic_DNA"/>
</dbReference>
<organism evidence="1 2">
    <name type="scientific">Thermophilibacter gallinarum</name>
    <dbReference type="NCBI Taxonomy" id="2779357"/>
    <lineage>
        <taxon>Bacteria</taxon>
        <taxon>Bacillati</taxon>
        <taxon>Actinomycetota</taxon>
        <taxon>Coriobacteriia</taxon>
        <taxon>Coriobacteriales</taxon>
        <taxon>Atopobiaceae</taxon>
        <taxon>Thermophilibacter</taxon>
    </lineage>
</organism>
<dbReference type="RefSeq" id="WP_193529237.1">
    <property type="nucleotide sequence ID" value="NZ_JADCJZ010000001.1"/>
</dbReference>
<reference evidence="1 2" key="1">
    <citation type="submission" date="2020-10" db="EMBL/GenBank/DDBJ databases">
        <title>ChiBAC.</title>
        <authorList>
            <person name="Zenner C."/>
            <person name="Hitch T.C.A."/>
            <person name="Clavel T."/>
        </authorList>
    </citation>
    <scope>NUCLEOTIDE SEQUENCE [LARGE SCALE GENOMIC DNA]</scope>
    <source>
        <strain evidence="1 2">DSM 107455</strain>
    </source>
</reference>
<sequence>MIAAGVVMEFDPFGSNVPEGVDTDATEVRSVTMSGENNEVVDYNDVLYELAPENAEVFVLEDGVTRQFISRDRNTLWITEDTTERIGVGDAETE</sequence>
<name>A0ABR9QRW2_9ACTN</name>